<evidence type="ECO:0000313" key="3">
    <source>
        <dbReference type="Proteomes" id="UP000297454"/>
    </source>
</evidence>
<organism evidence="2 3">
    <name type="scientific">Helcococcus ovis</name>
    <dbReference type="NCBI Taxonomy" id="72026"/>
    <lineage>
        <taxon>Bacteria</taxon>
        <taxon>Bacillati</taxon>
        <taxon>Bacillota</taxon>
        <taxon>Tissierellia</taxon>
        <taxon>Tissierellales</taxon>
        <taxon>Peptoniphilaceae</taxon>
        <taxon>Helcococcus</taxon>
    </lineage>
</organism>
<dbReference type="PANTHER" id="PTHR43582">
    <property type="entry name" value="LINEARMYCIN RESISTANCE ATP-BINDING PROTEIN LNRL"/>
    <property type="match status" value="1"/>
</dbReference>
<dbReference type="InterPro" id="IPR017871">
    <property type="entry name" value="ABC_transporter-like_CS"/>
</dbReference>
<keyword evidence="2" id="KW-0067">ATP-binding</keyword>
<protein>
    <submittedName>
        <fullName evidence="2">ABC transporter ATP-binding protein</fullName>
    </submittedName>
</protein>
<dbReference type="SUPFAM" id="SSF52540">
    <property type="entry name" value="P-loop containing nucleoside triphosphate hydrolases"/>
    <property type="match status" value="1"/>
</dbReference>
<accession>A0A4V3IYC6</accession>
<dbReference type="PROSITE" id="PS00211">
    <property type="entry name" value="ABC_TRANSPORTER_1"/>
    <property type="match status" value="1"/>
</dbReference>
<gene>
    <name evidence="2" type="ORF">EQF91_02610</name>
</gene>
<evidence type="ECO:0000259" key="1">
    <source>
        <dbReference type="PROSITE" id="PS50893"/>
    </source>
</evidence>
<keyword evidence="2" id="KW-0547">Nucleotide-binding</keyword>
<dbReference type="EMBL" id="SCFR01000006">
    <property type="protein sequence ID" value="TFF66836.1"/>
    <property type="molecule type" value="Genomic_DNA"/>
</dbReference>
<evidence type="ECO:0000313" key="2">
    <source>
        <dbReference type="EMBL" id="TFF66836.1"/>
    </source>
</evidence>
<dbReference type="InterPro" id="IPR003439">
    <property type="entry name" value="ABC_transporter-like_ATP-bd"/>
</dbReference>
<keyword evidence="3" id="KW-1185">Reference proteome</keyword>
<dbReference type="Proteomes" id="UP000297454">
    <property type="component" value="Unassembled WGS sequence"/>
</dbReference>
<sequence length="243" mass="27777">MRRGMVMIELKHITKRYKKFLALIDFSYNFENGNVYGILGVNGAGKSTLINCITQNVSFEGELNYADLSIWDIGYVPQELAIYPELSVMDNMLFFASIYKMDKREARERSILLIEKVGLKEKIYTKARDLSGGMKRKLNLITGLVHNPKLLICDEVCVGIDPISRKEILAYLKELKNSGLNIIYTSHYLDEVEYLCDKIMFLDKGKLILEGETEKLIKEISDTENKQADLSDVFVKVLRKGGE</sequence>
<dbReference type="PANTHER" id="PTHR43582:SF2">
    <property type="entry name" value="LINEARMYCIN RESISTANCE ATP-BINDING PROTEIN LNRL"/>
    <property type="match status" value="1"/>
</dbReference>
<dbReference type="PROSITE" id="PS50893">
    <property type="entry name" value="ABC_TRANSPORTER_2"/>
    <property type="match status" value="1"/>
</dbReference>
<feature type="domain" description="ABC transporter" evidence="1">
    <location>
        <begin position="8"/>
        <end position="229"/>
    </location>
</feature>
<dbReference type="Gene3D" id="3.40.50.300">
    <property type="entry name" value="P-loop containing nucleotide triphosphate hydrolases"/>
    <property type="match status" value="1"/>
</dbReference>
<dbReference type="GO" id="GO:0016887">
    <property type="term" value="F:ATP hydrolysis activity"/>
    <property type="evidence" value="ECO:0007669"/>
    <property type="project" value="InterPro"/>
</dbReference>
<proteinExistence type="predicted"/>
<name>A0A4V3IYC6_9FIRM</name>
<dbReference type="CDD" id="cd03230">
    <property type="entry name" value="ABC_DR_subfamily_A"/>
    <property type="match status" value="1"/>
</dbReference>
<dbReference type="Pfam" id="PF00005">
    <property type="entry name" value="ABC_tran"/>
    <property type="match status" value="1"/>
</dbReference>
<dbReference type="AlphaFoldDB" id="A0A4V3IYC6"/>
<dbReference type="InterPro" id="IPR027417">
    <property type="entry name" value="P-loop_NTPase"/>
</dbReference>
<reference evidence="2 3" key="1">
    <citation type="submission" date="2019-01" db="EMBL/GenBank/DDBJ databases">
        <title>Draft Genome Sequences of Helcococcus ovis Strains Isolated from the Uterus and Vagina of Dairy Cows with Metritis.</title>
        <authorList>
            <person name="Cunha F."/>
            <person name="Jeon S.J."/>
            <person name="Kutzer P."/>
            <person name="Galvao K.N."/>
        </authorList>
    </citation>
    <scope>NUCLEOTIDE SEQUENCE [LARGE SCALE GENOMIC DNA]</scope>
    <source>
        <strain evidence="2 3">KG-37</strain>
    </source>
</reference>
<comment type="caution">
    <text evidence="2">The sequence shown here is derived from an EMBL/GenBank/DDBJ whole genome shotgun (WGS) entry which is preliminary data.</text>
</comment>
<dbReference type="GO" id="GO:0005524">
    <property type="term" value="F:ATP binding"/>
    <property type="evidence" value="ECO:0007669"/>
    <property type="project" value="UniProtKB-KW"/>
</dbReference>